<evidence type="ECO:0000313" key="1">
    <source>
        <dbReference type="EMBL" id="KAJ9599276.1"/>
    </source>
</evidence>
<keyword evidence="2" id="KW-1185">Reference proteome</keyword>
<protein>
    <submittedName>
        <fullName evidence="1">Uncharacterized protein</fullName>
    </submittedName>
</protein>
<organism evidence="1 2">
    <name type="scientific">Diploptera punctata</name>
    <name type="common">Pacific beetle cockroach</name>
    <dbReference type="NCBI Taxonomy" id="6984"/>
    <lineage>
        <taxon>Eukaryota</taxon>
        <taxon>Metazoa</taxon>
        <taxon>Ecdysozoa</taxon>
        <taxon>Arthropoda</taxon>
        <taxon>Hexapoda</taxon>
        <taxon>Insecta</taxon>
        <taxon>Pterygota</taxon>
        <taxon>Neoptera</taxon>
        <taxon>Polyneoptera</taxon>
        <taxon>Dictyoptera</taxon>
        <taxon>Blattodea</taxon>
        <taxon>Blaberoidea</taxon>
        <taxon>Blaberidae</taxon>
        <taxon>Diplopterinae</taxon>
        <taxon>Diploptera</taxon>
    </lineage>
</organism>
<name>A0AAD8ER39_DIPPU</name>
<comment type="caution">
    <text evidence="1">The sequence shown here is derived from an EMBL/GenBank/DDBJ whole genome shotgun (WGS) entry which is preliminary data.</text>
</comment>
<reference evidence="1" key="1">
    <citation type="journal article" date="2023" name="IScience">
        <title>Live-bearing cockroach genome reveals convergent evolutionary mechanisms linked to viviparity in insects and beyond.</title>
        <authorList>
            <person name="Fouks B."/>
            <person name="Harrison M.C."/>
            <person name="Mikhailova A.A."/>
            <person name="Marchal E."/>
            <person name="English S."/>
            <person name="Carruthers M."/>
            <person name="Jennings E.C."/>
            <person name="Chiamaka E.L."/>
            <person name="Frigard R.A."/>
            <person name="Pippel M."/>
            <person name="Attardo G.M."/>
            <person name="Benoit J.B."/>
            <person name="Bornberg-Bauer E."/>
            <person name="Tobe S.S."/>
        </authorList>
    </citation>
    <scope>NUCLEOTIDE SEQUENCE</scope>
    <source>
        <strain evidence="1">Stay&amp;Tobe</strain>
    </source>
</reference>
<dbReference type="EMBL" id="JASPKZ010000823">
    <property type="protein sequence ID" value="KAJ9599276.1"/>
    <property type="molecule type" value="Genomic_DNA"/>
</dbReference>
<sequence>PTRSNSPNVHYLSDHMKVIFDKSAFLREDVSLLSPIVERLGASRRVYKRETPERQRMSPLCYLEQGLKFLDVMTHGFISFLNLQQAYSIRMLIGDI</sequence>
<dbReference type="AlphaFoldDB" id="A0AAD8ER39"/>
<dbReference type="Proteomes" id="UP001233999">
    <property type="component" value="Unassembled WGS sequence"/>
</dbReference>
<feature type="non-terminal residue" evidence="1">
    <location>
        <position position="1"/>
    </location>
</feature>
<reference evidence="1" key="2">
    <citation type="submission" date="2023-05" db="EMBL/GenBank/DDBJ databases">
        <authorList>
            <person name="Fouks B."/>
        </authorList>
    </citation>
    <scope>NUCLEOTIDE SEQUENCE</scope>
    <source>
        <strain evidence="1">Stay&amp;Tobe</strain>
        <tissue evidence="1">Testes</tissue>
    </source>
</reference>
<proteinExistence type="predicted"/>
<accession>A0AAD8ER39</accession>
<gene>
    <name evidence="1" type="ORF">L9F63_010242</name>
</gene>
<evidence type="ECO:0000313" key="2">
    <source>
        <dbReference type="Proteomes" id="UP001233999"/>
    </source>
</evidence>
<feature type="non-terminal residue" evidence="1">
    <location>
        <position position="96"/>
    </location>
</feature>